<evidence type="ECO:0000256" key="3">
    <source>
        <dbReference type="ARBA" id="ARBA00022741"/>
    </source>
</evidence>
<evidence type="ECO:0000313" key="7">
    <source>
        <dbReference type="Proteomes" id="UP001500171"/>
    </source>
</evidence>
<name>A0ABP9N3S0_9GAMM</name>
<keyword evidence="6" id="KW-0670">Pyruvate</keyword>
<evidence type="ECO:0000256" key="1">
    <source>
        <dbReference type="ARBA" id="ARBA00022527"/>
    </source>
</evidence>
<dbReference type="EC" id="2.7.4.28" evidence="5"/>
<comment type="catalytic activity">
    <reaction evidence="5">
        <text>[pyruvate, water dikinase] + ADP = [pyruvate, water dikinase]-phosphate + AMP + H(+)</text>
        <dbReference type="Rhea" id="RHEA:46020"/>
        <dbReference type="Rhea" id="RHEA-COMP:11425"/>
        <dbReference type="Rhea" id="RHEA-COMP:11426"/>
        <dbReference type="ChEBI" id="CHEBI:15378"/>
        <dbReference type="ChEBI" id="CHEBI:43176"/>
        <dbReference type="ChEBI" id="CHEBI:68546"/>
        <dbReference type="ChEBI" id="CHEBI:456215"/>
        <dbReference type="ChEBI" id="CHEBI:456216"/>
        <dbReference type="EC" id="2.7.11.33"/>
    </reaction>
</comment>
<dbReference type="InterPro" id="IPR005177">
    <property type="entry name" value="Kinase-pyrophosphorylase"/>
</dbReference>
<dbReference type="InterPro" id="IPR026530">
    <property type="entry name" value="PSRP"/>
</dbReference>
<dbReference type="PANTHER" id="PTHR31756:SF3">
    <property type="entry name" value="PYRUVATE, PHOSPHATE DIKINASE REGULATORY PROTEIN 1, CHLOROPLASTIC"/>
    <property type="match status" value="1"/>
</dbReference>
<feature type="binding site" evidence="5">
    <location>
        <begin position="155"/>
        <end position="162"/>
    </location>
    <ligand>
        <name>ADP</name>
        <dbReference type="ChEBI" id="CHEBI:456216"/>
    </ligand>
</feature>
<dbReference type="EMBL" id="BAABHY010000001">
    <property type="protein sequence ID" value="GAA5105413.1"/>
    <property type="molecule type" value="Genomic_DNA"/>
</dbReference>
<comment type="similarity">
    <text evidence="5">Belongs to the pyruvate, phosphate/water dikinase regulatory protein family. PSRP subfamily.</text>
</comment>
<dbReference type="EC" id="2.7.11.33" evidence="5"/>
<dbReference type="NCBIfam" id="NF003742">
    <property type="entry name" value="PRK05339.1"/>
    <property type="match status" value="1"/>
</dbReference>
<protein>
    <recommendedName>
        <fullName evidence="5">Putative phosphoenolpyruvate synthase regulatory protein</fullName>
        <shortName evidence="5">PEP synthase regulatory protein</shortName>
        <shortName evidence="5">PSRP</shortName>
        <ecNumber evidence="5">2.7.11.33</ecNumber>
        <ecNumber evidence="5">2.7.4.28</ecNumber>
    </recommendedName>
    <alternativeName>
        <fullName evidence="5">Pyruvate, water dikinase regulatory protein</fullName>
    </alternativeName>
</protein>
<dbReference type="Proteomes" id="UP001500171">
    <property type="component" value="Unassembled WGS sequence"/>
</dbReference>
<dbReference type="HAMAP" id="MF_01062">
    <property type="entry name" value="PSRP"/>
    <property type="match status" value="1"/>
</dbReference>
<organism evidence="6 7">
    <name type="scientific">Orbus sasakiae</name>
    <dbReference type="NCBI Taxonomy" id="1078475"/>
    <lineage>
        <taxon>Bacteria</taxon>
        <taxon>Pseudomonadati</taxon>
        <taxon>Pseudomonadota</taxon>
        <taxon>Gammaproteobacteria</taxon>
        <taxon>Orbales</taxon>
        <taxon>Orbaceae</taxon>
        <taxon>Orbus</taxon>
    </lineage>
</organism>
<comment type="function">
    <text evidence="5">Bifunctional serine/threonine kinase and phosphorylase involved in the regulation of the phosphoenolpyruvate synthase (PEPS) by catalyzing its phosphorylation/dephosphorylation.</text>
</comment>
<dbReference type="Pfam" id="PF03618">
    <property type="entry name" value="Kinase-PPPase"/>
    <property type="match status" value="1"/>
</dbReference>
<evidence type="ECO:0000256" key="2">
    <source>
        <dbReference type="ARBA" id="ARBA00022679"/>
    </source>
</evidence>
<reference evidence="7" key="1">
    <citation type="journal article" date="2019" name="Int. J. Syst. Evol. Microbiol.">
        <title>The Global Catalogue of Microorganisms (GCM) 10K type strain sequencing project: providing services to taxonomists for standard genome sequencing and annotation.</title>
        <authorList>
            <consortium name="The Broad Institute Genomics Platform"/>
            <consortium name="The Broad Institute Genome Sequencing Center for Infectious Disease"/>
            <person name="Wu L."/>
            <person name="Ma J."/>
        </authorList>
    </citation>
    <scope>NUCLEOTIDE SEQUENCE [LARGE SCALE GENOMIC DNA]</scope>
    <source>
        <strain evidence="7">JCM 18050</strain>
    </source>
</reference>
<evidence type="ECO:0000256" key="4">
    <source>
        <dbReference type="ARBA" id="ARBA00022777"/>
    </source>
</evidence>
<keyword evidence="7" id="KW-1185">Reference proteome</keyword>
<sequence length="274" mass="31363">MNATRAVFFISDRTGVTAENLGNSLLNQFNGIAFECTTVPFVDSMQRAESLLEQILECAQRRDEKIIVFSSLVNAELRTVFDYHDAIFHIDFFNTFIPSLEGVLQKPSSMIVGLTHGIINEKRYDERMEAVNFALNNDDGITEKNYDEADIILIGVSRSGKTPTCLYLALQYGILAANYPLTPEDLDHAQLPRMIKNHRSKLFGLTIDYQRLSRIRQERRPNSKYANQTHCDYEVRTAESLFKRFDIPYLSTTHKSVEELAAAIIQLKQLIRRC</sequence>
<keyword evidence="2 5" id="KW-0808">Transferase</keyword>
<accession>A0ABP9N3S0</accession>
<comment type="caution">
    <text evidence="6">The sequence shown here is derived from an EMBL/GenBank/DDBJ whole genome shotgun (WGS) entry which is preliminary data.</text>
</comment>
<dbReference type="PANTHER" id="PTHR31756">
    <property type="entry name" value="PYRUVATE, PHOSPHATE DIKINASE REGULATORY PROTEIN 1, CHLOROPLASTIC"/>
    <property type="match status" value="1"/>
</dbReference>
<proteinExistence type="inferred from homology"/>
<evidence type="ECO:0000313" key="6">
    <source>
        <dbReference type="EMBL" id="GAA5105413.1"/>
    </source>
</evidence>
<comment type="catalytic activity">
    <reaction evidence="5">
        <text>[pyruvate, water dikinase]-phosphate + phosphate + H(+) = [pyruvate, water dikinase] + diphosphate</text>
        <dbReference type="Rhea" id="RHEA:48580"/>
        <dbReference type="Rhea" id="RHEA-COMP:11425"/>
        <dbReference type="Rhea" id="RHEA-COMP:11426"/>
        <dbReference type="ChEBI" id="CHEBI:15378"/>
        <dbReference type="ChEBI" id="CHEBI:33019"/>
        <dbReference type="ChEBI" id="CHEBI:43176"/>
        <dbReference type="ChEBI" id="CHEBI:43474"/>
        <dbReference type="ChEBI" id="CHEBI:68546"/>
        <dbReference type="EC" id="2.7.4.28"/>
    </reaction>
</comment>
<evidence type="ECO:0000256" key="5">
    <source>
        <dbReference type="HAMAP-Rule" id="MF_01062"/>
    </source>
</evidence>
<gene>
    <name evidence="6" type="ORF">GCM10023211_04180</name>
</gene>
<keyword evidence="3 5" id="KW-0547">Nucleotide-binding</keyword>
<keyword evidence="1 5" id="KW-0723">Serine/threonine-protein kinase</keyword>
<dbReference type="RefSeq" id="WP_345488323.1">
    <property type="nucleotide sequence ID" value="NZ_BAABHY010000001.1"/>
</dbReference>
<keyword evidence="4 5" id="KW-0418">Kinase</keyword>